<dbReference type="EMBL" id="CCYD01000428">
    <property type="protein sequence ID" value="CEG39612.1"/>
    <property type="molecule type" value="Genomic_DNA"/>
</dbReference>
<dbReference type="Proteomes" id="UP000054928">
    <property type="component" value="Unassembled WGS sequence"/>
</dbReference>
<accession>A0A0P1AFL2</accession>
<organism evidence="1 2">
    <name type="scientific">Plasmopara halstedii</name>
    <name type="common">Downy mildew of sunflower</name>
    <dbReference type="NCBI Taxonomy" id="4781"/>
    <lineage>
        <taxon>Eukaryota</taxon>
        <taxon>Sar</taxon>
        <taxon>Stramenopiles</taxon>
        <taxon>Oomycota</taxon>
        <taxon>Peronosporomycetes</taxon>
        <taxon>Peronosporales</taxon>
        <taxon>Peronosporaceae</taxon>
        <taxon>Plasmopara</taxon>
    </lineage>
</organism>
<dbReference type="GeneID" id="36404905"/>
<protein>
    <submittedName>
        <fullName evidence="1">RxLR-like protein</fullName>
    </submittedName>
</protein>
<reference evidence="2" key="1">
    <citation type="submission" date="2014-09" db="EMBL/GenBank/DDBJ databases">
        <authorList>
            <person name="Sharma Rahul"/>
            <person name="Thines Marco"/>
        </authorList>
    </citation>
    <scope>NUCLEOTIDE SEQUENCE [LARGE SCALE GENOMIC DNA]</scope>
</reference>
<evidence type="ECO:0000313" key="1">
    <source>
        <dbReference type="EMBL" id="CEG39612.1"/>
    </source>
</evidence>
<dbReference type="AlphaFoldDB" id="A0A0P1AFL2"/>
<name>A0A0P1AFL2_PLAHL</name>
<dbReference type="RefSeq" id="XP_024575981.1">
    <property type="nucleotide sequence ID" value="XM_024725178.1"/>
</dbReference>
<sequence length="54" mass="6012">MFVALAAALGAMKMVSTSLLLYAGLVAKLRENEKKKGFCLRTYFAKRKGRLAQF</sequence>
<keyword evidence="2" id="KW-1185">Reference proteome</keyword>
<evidence type="ECO:0000313" key="2">
    <source>
        <dbReference type="Proteomes" id="UP000054928"/>
    </source>
</evidence>
<proteinExistence type="predicted"/>